<proteinExistence type="predicted"/>
<evidence type="ECO:0008006" key="5">
    <source>
        <dbReference type="Google" id="ProtNLM"/>
    </source>
</evidence>
<dbReference type="AlphaFoldDB" id="A0A803L9Y0"/>
<reference evidence="3" key="2">
    <citation type="submission" date="2021-03" db="UniProtKB">
        <authorList>
            <consortium name="EnsemblPlants"/>
        </authorList>
    </citation>
    <scope>IDENTIFICATION</scope>
</reference>
<dbReference type="KEGG" id="cqi:110727907"/>
<dbReference type="GO" id="GO:0008168">
    <property type="term" value="F:methyltransferase activity"/>
    <property type="evidence" value="ECO:0007669"/>
    <property type="project" value="UniProtKB-KW"/>
</dbReference>
<evidence type="ECO:0000256" key="2">
    <source>
        <dbReference type="ARBA" id="ARBA00022679"/>
    </source>
</evidence>
<dbReference type="OMA" id="ATKGCIF"/>
<dbReference type="GeneID" id="110727907"/>
<dbReference type="SUPFAM" id="SSF53335">
    <property type="entry name" value="S-adenosyl-L-methionine-dependent methyltransferases"/>
    <property type="match status" value="1"/>
</dbReference>
<sequence length="318" mass="36451">MEALQCFRNFSHVPTFAAFLHNQYNLNKSKNRFRVAVNLSSDDDPFLQAALHSATLRFQETHRPDPLFHDPYVACLVPANIPVYMEQHVHPYCLATKFIDDSLLQNLRNNDELKQVVLLTDGADTRVYRLTWPSSTLIFDISPDRIYCNVSQKLKDIGAQISRSCLLLHVSLDSSNIQEVLRKKGFNGNRPSIWALQGLPLMTLTSFEDILSAVSSLAMKGSLVMGEVPVCLAETEVELKTSHEEWMHKLFMRHGFQVHVIDYKDVASSLSRDLSNETSSTMLFVAEHMRFSDDQMEMWRSEFQRTEEEADEEGFEDL</sequence>
<dbReference type="GO" id="GO:0032259">
    <property type="term" value="P:methylation"/>
    <property type="evidence" value="ECO:0007669"/>
    <property type="project" value="UniProtKB-KW"/>
</dbReference>
<keyword evidence="2" id="KW-0808">Transferase</keyword>
<keyword evidence="4" id="KW-1185">Reference proteome</keyword>
<dbReference type="EnsemblPlants" id="AUR62008669-RA">
    <property type="protein sequence ID" value="AUR62008669-RA:cds"/>
    <property type="gene ID" value="AUR62008669"/>
</dbReference>
<protein>
    <recommendedName>
        <fullName evidence="5">S-adenosyl-L-methionine-dependent methyltransferase</fullName>
    </recommendedName>
</protein>
<dbReference type="Gene3D" id="3.40.50.150">
    <property type="entry name" value="Vaccinia Virus protein VP39"/>
    <property type="match status" value="1"/>
</dbReference>
<dbReference type="OrthoDB" id="203237at2759"/>
<dbReference type="Pfam" id="PF04072">
    <property type="entry name" value="LCM"/>
    <property type="match status" value="1"/>
</dbReference>
<dbReference type="InterPro" id="IPR007213">
    <property type="entry name" value="Ppm1/Ppm2/Tcmp"/>
</dbReference>
<dbReference type="Gramene" id="AUR62008669-RA">
    <property type="protein sequence ID" value="AUR62008669-RA:cds"/>
    <property type="gene ID" value="AUR62008669"/>
</dbReference>
<dbReference type="InterPro" id="IPR029063">
    <property type="entry name" value="SAM-dependent_MTases_sf"/>
</dbReference>
<dbReference type="RefSeq" id="XP_021763192.1">
    <property type="nucleotide sequence ID" value="XM_021907500.1"/>
</dbReference>
<dbReference type="Proteomes" id="UP000596660">
    <property type="component" value="Unplaced"/>
</dbReference>
<dbReference type="PANTHER" id="PTHR43619:SF2">
    <property type="entry name" value="S-ADENOSYL-L-METHIONINE-DEPENDENT METHYLTRANSFERASES SUPERFAMILY PROTEIN"/>
    <property type="match status" value="1"/>
</dbReference>
<gene>
    <name evidence="3" type="primary">LOC110727907</name>
</gene>
<reference evidence="3" key="1">
    <citation type="journal article" date="2017" name="Nature">
        <title>The genome of Chenopodium quinoa.</title>
        <authorList>
            <person name="Jarvis D.E."/>
            <person name="Ho Y.S."/>
            <person name="Lightfoot D.J."/>
            <person name="Schmoeckel S.M."/>
            <person name="Li B."/>
            <person name="Borm T.J.A."/>
            <person name="Ohyanagi H."/>
            <person name="Mineta K."/>
            <person name="Michell C.T."/>
            <person name="Saber N."/>
            <person name="Kharbatia N.M."/>
            <person name="Rupper R.R."/>
            <person name="Sharp A.R."/>
            <person name="Dally N."/>
            <person name="Boughton B.A."/>
            <person name="Woo Y.H."/>
            <person name="Gao G."/>
            <person name="Schijlen E.G.W.M."/>
            <person name="Guo X."/>
            <person name="Momin A.A."/>
            <person name="Negrao S."/>
            <person name="Al-Babili S."/>
            <person name="Gehring C."/>
            <person name="Roessner U."/>
            <person name="Jung C."/>
            <person name="Murphy K."/>
            <person name="Arold S.T."/>
            <person name="Gojobori T."/>
            <person name="van der Linden C.G."/>
            <person name="van Loo E.N."/>
            <person name="Jellen E.N."/>
            <person name="Maughan P.J."/>
            <person name="Tester M."/>
        </authorList>
    </citation>
    <scope>NUCLEOTIDE SEQUENCE [LARGE SCALE GENOMIC DNA]</scope>
    <source>
        <strain evidence="3">cv. PI 614886</strain>
    </source>
</reference>
<evidence type="ECO:0000313" key="4">
    <source>
        <dbReference type="Proteomes" id="UP000596660"/>
    </source>
</evidence>
<keyword evidence="1" id="KW-0489">Methyltransferase</keyword>
<evidence type="ECO:0000256" key="1">
    <source>
        <dbReference type="ARBA" id="ARBA00022603"/>
    </source>
</evidence>
<name>A0A803L9Y0_CHEQI</name>
<dbReference type="PANTHER" id="PTHR43619">
    <property type="entry name" value="S-ADENOSYL-L-METHIONINE-DEPENDENT METHYLTRANSFERASE YKTD-RELATED"/>
    <property type="match status" value="1"/>
</dbReference>
<evidence type="ECO:0000313" key="3">
    <source>
        <dbReference type="EnsemblPlants" id="AUR62008669-RA:cds"/>
    </source>
</evidence>
<accession>A0A803L9Y0</accession>
<organism evidence="3 4">
    <name type="scientific">Chenopodium quinoa</name>
    <name type="common">Quinoa</name>
    <dbReference type="NCBI Taxonomy" id="63459"/>
    <lineage>
        <taxon>Eukaryota</taxon>
        <taxon>Viridiplantae</taxon>
        <taxon>Streptophyta</taxon>
        <taxon>Embryophyta</taxon>
        <taxon>Tracheophyta</taxon>
        <taxon>Spermatophyta</taxon>
        <taxon>Magnoliopsida</taxon>
        <taxon>eudicotyledons</taxon>
        <taxon>Gunneridae</taxon>
        <taxon>Pentapetalae</taxon>
        <taxon>Caryophyllales</taxon>
        <taxon>Chenopodiaceae</taxon>
        <taxon>Chenopodioideae</taxon>
        <taxon>Atripliceae</taxon>
        <taxon>Chenopodium</taxon>
    </lineage>
</organism>